<evidence type="ECO:0000313" key="2">
    <source>
        <dbReference type="Proteomes" id="UP000789570"/>
    </source>
</evidence>
<name>A0A9N9BJA8_9GLOM</name>
<dbReference type="AlphaFoldDB" id="A0A9N9BJA8"/>
<gene>
    <name evidence="1" type="ORF">FCALED_LOCUS6833</name>
</gene>
<accession>A0A9N9BJA8</accession>
<protein>
    <submittedName>
        <fullName evidence="1">11562_t:CDS:1</fullName>
    </submittedName>
</protein>
<dbReference type="Proteomes" id="UP000789570">
    <property type="component" value="Unassembled WGS sequence"/>
</dbReference>
<keyword evidence="2" id="KW-1185">Reference proteome</keyword>
<evidence type="ECO:0000313" key="1">
    <source>
        <dbReference type="EMBL" id="CAG8565683.1"/>
    </source>
</evidence>
<reference evidence="1" key="1">
    <citation type="submission" date="2021-06" db="EMBL/GenBank/DDBJ databases">
        <authorList>
            <person name="Kallberg Y."/>
            <person name="Tangrot J."/>
            <person name="Rosling A."/>
        </authorList>
    </citation>
    <scope>NUCLEOTIDE SEQUENCE</scope>
    <source>
        <strain evidence="1">UK204</strain>
    </source>
</reference>
<comment type="caution">
    <text evidence="1">The sequence shown here is derived from an EMBL/GenBank/DDBJ whole genome shotgun (WGS) entry which is preliminary data.</text>
</comment>
<proteinExistence type="predicted"/>
<sequence length="117" mass="13397">MNIIEFIIKNINNQTCIFNQEVARLLQPFIMDGNLDFPIMNAETIYRNISYNRPHPRIKLIRMRGILRSLVSATNITTNECAVSRATDMLLGAATVQQRTVLKTLANEVNEIIKSYQ</sequence>
<dbReference type="OrthoDB" id="10454666at2759"/>
<dbReference type="EMBL" id="CAJVPQ010001699">
    <property type="protein sequence ID" value="CAG8565683.1"/>
    <property type="molecule type" value="Genomic_DNA"/>
</dbReference>
<organism evidence="1 2">
    <name type="scientific">Funneliformis caledonium</name>
    <dbReference type="NCBI Taxonomy" id="1117310"/>
    <lineage>
        <taxon>Eukaryota</taxon>
        <taxon>Fungi</taxon>
        <taxon>Fungi incertae sedis</taxon>
        <taxon>Mucoromycota</taxon>
        <taxon>Glomeromycotina</taxon>
        <taxon>Glomeromycetes</taxon>
        <taxon>Glomerales</taxon>
        <taxon>Glomeraceae</taxon>
        <taxon>Funneliformis</taxon>
    </lineage>
</organism>